<protein>
    <recommendedName>
        <fullName evidence="12">Magnesium transport protein CorA</fullName>
    </recommendedName>
</protein>
<dbReference type="SUPFAM" id="SSF144083">
    <property type="entry name" value="Magnesium transport protein CorA, transmembrane region"/>
    <property type="match status" value="1"/>
</dbReference>
<keyword evidence="8 12" id="KW-0406">Ion transport</keyword>
<dbReference type="EMBL" id="RWHX01000002">
    <property type="protein sequence ID" value="RSK86472.1"/>
    <property type="molecule type" value="Genomic_DNA"/>
</dbReference>
<dbReference type="PANTHER" id="PTHR46494:SF1">
    <property type="entry name" value="CORA FAMILY METAL ION TRANSPORTER (EUROFUNG)"/>
    <property type="match status" value="1"/>
</dbReference>
<dbReference type="GO" id="GO:0015087">
    <property type="term" value="F:cobalt ion transmembrane transporter activity"/>
    <property type="evidence" value="ECO:0007669"/>
    <property type="project" value="UniProtKB-UniRule"/>
</dbReference>
<keyword evidence="5 12" id="KW-0812">Transmembrane</keyword>
<dbReference type="PANTHER" id="PTHR46494">
    <property type="entry name" value="CORA FAMILY METAL ION TRANSPORTER (EUROFUNG)"/>
    <property type="match status" value="1"/>
</dbReference>
<dbReference type="InterPro" id="IPR045863">
    <property type="entry name" value="CorA_TM1_TM2"/>
</dbReference>
<evidence type="ECO:0000256" key="10">
    <source>
        <dbReference type="ARBA" id="ARBA00034269"/>
    </source>
</evidence>
<comment type="function">
    <text evidence="11">Mediates influx of magnesium ions. Alternates between open and closed states. Activated by low cytoplasmic Mg(2+) levels. Inactive when cytoplasmic Mg(2+) levels are high.</text>
</comment>
<dbReference type="InterPro" id="IPR045861">
    <property type="entry name" value="CorA_cytoplasmic_dom"/>
</dbReference>
<dbReference type="KEGG" id="papi:SG18_21340"/>
<dbReference type="AlphaFoldDB" id="A0A0B5F9X4"/>
<name>A0A0B5F9X4_9BURK</name>
<organism evidence="14 16">
    <name type="scientific">Pandoraea apista</name>
    <dbReference type="NCBI Taxonomy" id="93218"/>
    <lineage>
        <taxon>Bacteria</taxon>
        <taxon>Pseudomonadati</taxon>
        <taxon>Pseudomonadota</taxon>
        <taxon>Betaproteobacteria</taxon>
        <taxon>Burkholderiales</taxon>
        <taxon>Burkholderiaceae</taxon>
        <taxon>Pandoraea</taxon>
    </lineage>
</organism>
<reference evidence="13 15" key="1">
    <citation type="submission" date="2018-12" db="EMBL/GenBank/DDBJ databases">
        <title>Whole genome sequence of a Pandoraea apista isolate from a patient with cystic fibrosis.</title>
        <authorList>
            <person name="Kenna D.T."/>
            <person name="Turton J.F."/>
        </authorList>
    </citation>
    <scope>NUCLEOTIDE SEQUENCE [LARGE SCALE GENOMIC DNA]</scope>
    <source>
        <strain evidence="13 15">Pa13324</strain>
    </source>
</reference>
<keyword evidence="4 12" id="KW-1003">Cell membrane</keyword>
<accession>A0A0B5F9X4</accession>
<evidence type="ECO:0000313" key="14">
    <source>
        <dbReference type="EMBL" id="VVG71327.1"/>
    </source>
</evidence>
<comment type="similarity">
    <text evidence="2 12">Belongs to the CorA metal ion transporter (MIT) (TC 1.A.35) family.</text>
</comment>
<dbReference type="InterPro" id="IPR004488">
    <property type="entry name" value="Mg/Co-transport_prot_CorA"/>
</dbReference>
<dbReference type="GO" id="GO:0050897">
    <property type="term" value="F:cobalt ion binding"/>
    <property type="evidence" value="ECO:0007669"/>
    <property type="project" value="TreeGrafter"/>
</dbReference>
<evidence type="ECO:0000313" key="15">
    <source>
        <dbReference type="Proteomes" id="UP000270216"/>
    </source>
</evidence>
<comment type="subcellular location">
    <subcellularLocation>
        <location evidence="1">Cell membrane</location>
        <topology evidence="1">Multi-pass membrane protein</topology>
    </subcellularLocation>
    <subcellularLocation>
        <location evidence="12">Membrane</location>
        <topology evidence="12">Multi-pass membrane protein</topology>
    </subcellularLocation>
</comment>
<comment type="catalytic activity">
    <reaction evidence="10">
        <text>Mg(2+)(in) = Mg(2+)(out)</text>
        <dbReference type="Rhea" id="RHEA:29827"/>
        <dbReference type="ChEBI" id="CHEBI:18420"/>
    </reaction>
</comment>
<evidence type="ECO:0000256" key="9">
    <source>
        <dbReference type="ARBA" id="ARBA00023136"/>
    </source>
</evidence>
<dbReference type="Pfam" id="PF01544">
    <property type="entry name" value="CorA"/>
    <property type="match status" value="1"/>
</dbReference>
<evidence type="ECO:0000256" key="2">
    <source>
        <dbReference type="ARBA" id="ARBA00009765"/>
    </source>
</evidence>
<evidence type="ECO:0000256" key="1">
    <source>
        <dbReference type="ARBA" id="ARBA00004651"/>
    </source>
</evidence>
<sequence>MLVNCVAYEDGRKIADLQPDEISDYLERPRCFVWVALKDPGPGELALMQHEFGLHDLAVEDAQHGHQRPKIEQYGDSLFAVLHVLNKDAEGDFSIGEVAIFVGHNYVLSVRSNATQGLGAVRARAEKEPLLLRQGSIFVLYALMDAIVDSYFPVLNDLEAELEAIEEQIFTPNEPAKGRAIIEDLYQLKRRLITLQHACVPLMESVSKLFGAMAPKLCGGMQEYFRDVFDHLQRITKNIDLLREMVTTALSVNLGMISLSENETTKRLGSFAALFAVPTMIAGIYGMNFADIPELKFQYGYPVCIAVMIVIDLLLFLKFRKAGWL</sequence>
<dbReference type="GO" id="GO:0000287">
    <property type="term" value="F:magnesium ion binding"/>
    <property type="evidence" value="ECO:0007669"/>
    <property type="project" value="TreeGrafter"/>
</dbReference>
<keyword evidence="9 12" id="KW-0472">Membrane</keyword>
<keyword evidence="6 12" id="KW-0460">Magnesium</keyword>
<proteinExistence type="inferred from homology"/>
<evidence type="ECO:0000256" key="4">
    <source>
        <dbReference type="ARBA" id="ARBA00022475"/>
    </source>
</evidence>
<gene>
    <name evidence="12 13" type="primary">corA</name>
    <name evidence="13" type="ORF">EJE83_02515</name>
    <name evidence="14" type="ORF">PAP18089_02302</name>
</gene>
<dbReference type="Gene3D" id="1.20.58.340">
    <property type="entry name" value="Magnesium transport protein CorA, transmembrane region"/>
    <property type="match status" value="2"/>
</dbReference>
<dbReference type="FunFam" id="1.20.58.340:FF:000004">
    <property type="entry name" value="Magnesium transport protein CorA"/>
    <property type="match status" value="1"/>
</dbReference>
<dbReference type="Proteomes" id="UP000364291">
    <property type="component" value="Unassembled WGS sequence"/>
</dbReference>
<dbReference type="RefSeq" id="WP_042116173.1">
    <property type="nucleotide sequence ID" value="NZ_CABPSX010000004.1"/>
</dbReference>
<dbReference type="Proteomes" id="UP000270216">
    <property type="component" value="Unassembled WGS sequence"/>
</dbReference>
<feature type="transmembrane region" description="Helical" evidence="12">
    <location>
        <begin position="268"/>
        <end position="287"/>
    </location>
</feature>
<evidence type="ECO:0000256" key="3">
    <source>
        <dbReference type="ARBA" id="ARBA00022448"/>
    </source>
</evidence>
<evidence type="ECO:0000256" key="11">
    <source>
        <dbReference type="ARBA" id="ARBA00045497"/>
    </source>
</evidence>
<dbReference type="GeneID" id="47014988"/>
<dbReference type="GO" id="GO:0015095">
    <property type="term" value="F:magnesium ion transmembrane transporter activity"/>
    <property type="evidence" value="ECO:0007669"/>
    <property type="project" value="UniProtKB-UniRule"/>
</dbReference>
<evidence type="ECO:0000256" key="8">
    <source>
        <dbReference type="ARBA" id="ARBA00023065"/>
    </source>
</evidence>
<keyword evidence="15" id="KW-1185">Reference proteome</keyword>
<keyword evidence="3 12" id="KW-0813">Transport</keyword>
<evidence type="ECO:0000313" key="13">
    <source>
        <dbReference type="EMBL" id="RSK86472.1"/>
    </source>
</evidence>
<evidence type="ECO:0000256" key="12">
    <source>
        <dbReference type="RuleBase" id="RU362010"/>
    </source>
</evidence>
<evidence type="ECO:0000313" key="16">
    <source>
        <dbReference type="Proteomes" id="UP000364291"/>
    </source>
</evidence>
<feature type="transmembrane region" description="Helical" evidence="12">
    <location>
        <begin position="299"/>
        <end position="317"/>
    </location>
</feature>
<dbReference type="STRING" id="93218.XM39_21525"/>
<dbReference type="OrthoDB" id="9803416at2"/>
<dbReference type="NCBIfam" id="TIGR00383">
    <property type="entry name" value="corA"/>
    <property type="match status" value="1"/>
</dbReference>
<keyword evidence="7 12" id="KW-1133">Transmembrane helix</keyword>
<dbReference type="CDD" id="cd12830">
    <property type="entry name" value="MtCorA-like"/>
    <property type="match status" value="1"/>
</dbReference>
<dbReference type="Gene3D" id="3.30.460.20">
    <property type="entry name" value="CorA soluble domain-like"/>
    <property type="match status" value="1"/>
</dbReference>
<evidence type="ECO:0000256" key="7">
    <source>
        <dbReference type="ARBA" id="ARBA00022989"/>
    </source>
</evidence>
<reference evidence="14 16" key="2">
    <citation type="submission" date="2019-08" db="EMBL/GenBank/DDBJ databases">
        <authorList>
            <person name="Peeters C."/>
        </authorList>
    </citation>
    <scope>NUCLEOTIDE SEQUENCE [LARGE SCALE GENOMIC DNA]</scope>
    <source>
        <strain evidence="14 16">LMG 18089</strain>
    </source>
</reference>
<dbReference type="GO" id="GO:0005886">
    <property type="term" value="C:plasma membrane"/>
    <property type="evidence" value="ECO:0007669"/>
    <property type="project" value="UniProtKB-SubCell"/>
</dbReference>
<dbReference type="EMBL" id="CABPSX010000004">
    <property type="protein sequence ID" value="VVG71327.1"/>
    <property type="molecule type" value="Genomic_DNA"/>
</dbReference>
<evidence type="ECO:0000256" key="6">
    <source>
        <dbReference type="ARBA" id="ARBA00022842"/>
    </source>
</evidence>
<dbReference type="InterPro" id="IPR002523">
    <property type="entry name" value="MgTranspt_CorA/ZnTranspt_ZntB"/>
</dbReference>
<evidence type="ECO:0000256" key="5">
    <source>
        <dbReference type="ARBA" id="ARBA00022692"/>
    </source>
</evidence>
<dbReference type="SUPFAM" id="SSF143865">
    <property type="entry name" value="CorA soluble domain-like"/>
    <property type="match status" value="1"/>
</dbReference>